<name>A0A540L9R5_MALBA</name>
<accession>A0A540L9R5</accession>
<comment type="caution">
    <text evidence="2">The sequence shown here is derived from an EMBL/GenBank/DDBJ whole genome shotgun (WGS) entry which is preliminary data.</text>
</comment>
<dbReference type="AlphaFoldDB" id="A0A540L9R5"/>
<evidence type="ECO:0000313" key="2">
    <source>
        <dbReference type="EMBL" id="TQD83069.1"/>
    </source>
</evidence>
<evidence type="ECO:0000313" key="3">
    <source>
        <dbReference type="Proteomes" id="UP000315295"/>
    </source>
</evidence>
<feature type="non-terminal residue" evidence="2">
    <location>
        <position position="1"/>
    </location>
</feature>
<gene>
    <name evidence="2" type="ORF">C1H46_031382</name>
</gene>
<feature type="transmembrane region" description="Helical" evidence="1">
    <location>
        <begin position="52"/>
        <end position="79"/>
    </location>
</feature>
<reference evidence="2 3" key="1">
    <citation type="journal article" date="2019" name="G3 (Bethesda)">
        <title>Sequencing of a Wild Apple (Malus baccata) Genome Unravels the Differences Between Cultivated and Wild Apple Species Regarding Disease Resistance and Cold Tolerance.</title>
        <authorList>
            <person name="Chen X."/>
        </authorList>
    </citation>
    <scope>NUCLEOTIDE SEQUENCE [LARGE SCALE GENOMIC DNA]</scope>
    <source>
        <strain evidence="3">cv. Shandingzi</strain>
        <tissue evidence="2">Leaves</tissue>
    </source>
</reference>
<keyword evidence="3" id="KW-1185">Reference proteome</keyword>
<protein>
    <submittedName>
        <fullName evidence="2">Uncharacterized protein</fullName>
    </submittedName>
</protein>
<organism evidence="2 3">
    <name type="scientific">Malus baccata</name>
    <name type="common">Siberian crab apple</name>
    <name type="synonym">Pyrus baccata</name>
    <dbReference type="NCBI Taxonomy" id="106549"/>
    <lineage>
        <taxon>Eukaryota</taxon>
        <taxon>Viridiplantae</taxon>
        <taxon>Streptophyta</taxon>
        <taxon>Embryophyta</taxon>
        <taxon>Tracheophyta</taxon>
        <taxon>Spermatophyta</taxon>
        <taxon>Magnoliopsida</taxon>
        <taxon>eudicotyledons</taxon>
        <taxon>Gunneridae</taxon>
        <taxon>Pentapetalae</taxon>
        <taxon>rosids</taxon>
        <taxon>fabids</taxon>
        <taxon>Rosales</taxon>
        <taxon>Rosaceae</taxon>
        <taxon>Amygdaloideae</taxon>
        <taxon>Maleae</taxon>
        <taxon>Malus</taxon>
    </lineage>
</organism>
<dbReference type="EMBL" id="VIEB01000695">
    <property type="protein sequence ID" value="TQD83069.1"/>
    <property type="molecule type" value="Genomic_DNA"/>
</dbReference>
<keyword evidence="1" id="KW-0472">Membrane</keyword>
<sequence length="92" mass="10338">SYPTGVPPPCSSKLRFAVMLHVVLLRSIEMVSRAPVFPLTQVFLTPPTSLCLSLFAVLVVESHGLLSFVHWFSSLFGCARRDDWGWMMRSAR</sequence>
<evidence type="ECO:0000256" key="1">
    <source>
        <dbReference type="SAM" id="Phobius"/>
    </source>
</evidence>
<keyword evidence="1" id="KW-0812">Transmembrane</keyword>
<dbReference type="Proteomes" id="UP000315295">
    <property type="component" value="Unassembled WGS sequence"/>
</dbReference>
<proteinExistence type="predicted"/>
<keyword evidence="1" id="KW-1133">Transmembrane helix</keyword>